<sequence>MRLYLHVLSRDPELEQSPSFEASVWACVADAPGILSVTSVEPHTRGGFSVVADSVENLPDEFGDYFERSKLMLVI</sequence>
<dbReference type="Proteomes" id="UP001424741">
    <property type="component" value="Unassembled WGS sequence"/>
</dbReference>
<keyword evidence="2" id="KW-1185">Reference proteome</keyword>
<accession>A0ABP9V0Z1</accession>
<evidence type="ECO:0000313" key="2">
    <source>
        <dbReference type="Proteomes" id="UP001424741"/>
    </source>
</evidence>
<comment type="caution">
    <text evidence="1">The sequence shown here is derived from an EMBL/GenBank/DDBJ whole genome shotgun (WGS) entry which is preliminary data.</text>
</comment>
<organism evidence="1 2">
    <name type="scientific">Rubritalea halochordaticola</name>
    <dbReference type="NCBI Taxonomy" id="714537"/>
    <lineage>
        <taxon>Bacteria</taxon>
        <taxon>Pseudomonadati</taxon>
        <taxon>Verrucomicrobiota</taxon>
        <taxon>Verrucomicrobiia</taxon>
        <taxon>Verrucomicrobiales</taxon>
        <taxon>Rubritaleaceae</taxon>
        <taxon>Rubritalea</taxon>
    </lineage>
</organism>
<name>A0ABP9V0Z1_9BACT</name>
<gene>
    <name evidence="1" type="ORF">Rhal01_02551</name>
</gene>
<protein>
    <submittedName>
        <fullName evidence="1">Uncharacterized protein</fullName>
    </submittedName>
</protein>
<evidence type="ECO:0000313" key="1">
    <source>
        <dbReference type="EMBL" id="GAA5496368.1"/>
    </source>
</evidence>
<proteinExistence type="predicted"/>
<reference evidence="1 2" key="1">
    <citation type="submission" date="2024-02" db="EMBL/GenBank/DDBJ databases">
        <title>Rubritalea halochordaticola NBRC 107102.</title>
        <authorList>
            <person name="Ichikawa N."/>
            <person name="Katano-Makiyama Y."/>
            <person name="Hidaka K."/>
        </authorList>
    </citation>
    <scope>NUCLEOTIDE SEQUENCE [LARGE SCALE GENOMIC DNA]</scope>
    <source>
        <strain evidence="1 2">NBRC 107102</strain>
    </source>
</reference>
<dbReference type="EMBL" id="BAABRL010000008">
    <property type="protein sequence ID" value="GAA5496368.1"/>
    <property type="molecule type" value="Genomic_DNA"/>
</dbReference>